<evidence type="ECO:0000259" key="1">
    <source>
        <dbReference type="Pfam" id="PF03235"/>
    </source>
</evidence>
<feature type="domain" description="GmrSD restriction endonucleases N-terminal" evidence="1">
    <location>
        <begin position="30"/>
        <end position="241"/>
    </location>
</feature>
<reference evidence="2 3" key="1">
    <citation type="submission" date="2019-01" db="EMBL/GenBank/DDBJ databases">
        <authorList>
            <person name="Chen W.-M."/>
        </authorList>
    </citation>
    <scope>NUCLEOTIDE SEQUENCE [LARGE SCALE GENOMIC DNA]</scope>
    <source>
        <strain evidence="2 3">TER-1</strain>
    </source>
</reference>
<sequence length="555" mass="62920">MKDVPSVAALRRRKSVSTPLNASASSAGALISNATFEVPQFQREYSWGDEEVADFWNDLRNNLNSDSYFLGLIILTEEDKRKHVVDGQQRLITLSLLATAIYHEAVARGRKALADRIQADFLRAIDYDSDQMDPRVTLTDKADNDTFQAILEHGLASDASLPDDSVSSRIVRSFNFLRDKIREDLKADPFKRLGRWTEFLTNKLYFAVFVHPTPSSAYQVFEVINTRGKELTTADLLKNYILSQTQPAKRQDRYSKWQKISKNFSPEGSNTFVQYIRHTINVECGYILPKDLFAFLAERTDRVESTDRRPPKPDEIMSILEGRLSLYLQMADPTRAGPADADTLGYFSAFNKLGVTAIRPLMLAILETPESQAGLEHFLKIVVQRIVVGSLGASSIERRFSEAARRVHLDRNWSLAAQDFRDLVPTRDDFISQFRRKSFNKNTISFIRSSVIQKTTTPMISGTLHYIWPRQAGEWKAMNDEEGLYWASTIGNTILLNLDRRPKQANSWSGFKNLMLPNAVSGEWSTRIGHVVEWDASSVEQIGAEMAEVAGDIWC</sequence>
<dbReference type="InterPro" id="IPR004919">
    <property type="entry name" value="GmrSD_N"/>
</dbReference>
<dbReference type="Proteomes" id="UP000286997">
    <property type="component" value="Unassembled WGS sequence"/>
</dbReference>
<protein>
    <submittedName>
        <fullName evidence="2">DUF262 domain-containing protein</fullName>
    </submittedName>
</protein>
<name>A0A437P863_9HYPH</name>
<proteinExistence type="predicted"/>
<organism evidence="2 3">
    <name type="scientific">Methylobacterium oryzihabitans</name>
    <dbReference type="NCBI Taxonomy" id="2499852"/>
    <lineage>
        <taxon>Bacteria</taxon>
        <taxon>Pseudomonadati</taxon>
        <taxon>Pseudomonadota</taxon>
        <taxon>Alphaproteobacteria</taxon>
        <taxon>Hyphomicrobiales</taxon>
        <taxon>Methylobacteriaceae</taxon>
        <taxon>Methylobacterium</taxon>
    </lineage>
</organism>
<dbReference type="Pfam" id="PF03235">
    <property type="entry name" value="GmrSD_N"/>
    <property type="match status" value="1"/>
</dbReference>
<accession>A0A437P863</accession>
<dbReference type="EMBL" id="SACP01000009">
    <property type="protein sequence ID" value="RVU18485.1"/>
    <property type="molecule type" value="Genomic_DNA"/>
</dbReference>
<comment type="caution">
    <text evidence="2">The sequence shown here is derived from an EMBL/GenBank/DDBJ whole genome shotgun (WGS) entry which is preliminary data.</text>
</comment>
<evidence type="ECO:0000313" key="2">
    <source>
        <dbReference type="EMBL" id="RVU18485.1"/>
    </source>
</evidence>
<evidence type="ECO:0000313" key="3">
    <source>
        <dbReference type="Proteomes" id="UP000286997"/>
    </source>
</evidence>
<dbReference type="AlphaFoldDB" id="A0A437P863"/>
<dbReference type="PANTHER" id="PTHR35149">
    <property type="entry name" value="SLL5132 PROTEIN"/>
    <property type="match status" value="1"/>
</dbReference>
<dbReference type="OrthoDB" id="9798761at2"/>
<gene>
    <name evidence="2" type="ORF">EOE48_11430</name>
</gene>
<dbReference type="PANTHER" id="PTHR35149:SF1">
    <property type="entry name" value="DUF5655 DOMAIN-CONTAINING PROTEIN"/>
    <property type="match status" value="1"/>
</dbReference>
<keyword evidence="3" id="KW-1185">Reference proteome</keyword>